<dbReference type="AlphaFoldDB" id="A6HFM9"/>
<evidence type="ECO:0000313" key="1">
    <source>
        <dbReference type="EMBL" id="EDM04834.1"/>
    </source>
</evidence>
<name>A6HFM9_RAT</name>
<protein>
    <submittedName>
        <fullName evidence="1">Uncharacterized protein</fullName>
    </submittedName>
</protein>
<dbReference type="Proteomes" id="UP000234681">
    <property type="component" value="Chromosome 10"/>
</dbReference>
<evidence type="ECO:0000313" key="2">
    <source>
        <dbReference type="Proteomes" id="UP000234681"/>
    </source>
</evidence>
<dbReference type="EMBL" id="CH473948">
    <property type="protein sequence ID" value="EDM04834.1"/>
    <property type="molecule type" value="Genomic_DNA"/>
</dbReference>
<accession>A6HFM9</accession>
<reference evidence="1 2" key="1">
    <citation type="submission" date="2005-07" db="EMBL/GenBank/DDBJ databases">
        <authorList>
            <person name="Mural R.J."/>
            <person name="Li P.W."/>
            <person name="Adams M.D."/>
            <person name="Amanatides P.G."/>
            <person name="Baden-Tillson H."/>
            <person name="Barnstead M."/>
            <person name="Chin S.H."/>
            <person name="Dew I."/>
            <person name="Evans C.A."/>
            <person name="Ferriera S."/>
            <person name="Flanigan M."/>
            <person name="Fosler C."/>
            <person name="Glodek A."/>
            <person name="Gu Z."/>
            <person name="Holt R.A."/>
            <person name="Jennings D."/>
            <person name="Kraft C.L."/>
            <person name="Lu F."/>
            <person name="Nguyen T."/>
            <person name="Nusskern D.R."/>
            <person name="Pfannkoch C.M."/>
            <person name="Sitter C."/>
            <person name="Sutton G.G."/>
            <person name="Venter J.C."/>
            <person name="Wang Z."/>
            <person name="Woodage T."/>
            <person name="Zheng X.H."/>
            <person name="Zhong F."/>
        </authorList>
    </citation>
    <scope>NUCLEOTIDE SEQUENCE [LARGE SCALE GENOMIC DNA]</scope>
    <source>
        <strain>BN</strain>
        <strain evidence="2">Sprague-Dawley</strain>
    </source>
</reference>
<sequence>MTIGIRMAAAGLGSPLFSSDHTLGSAPPSSRDLRACIPVDGVLA</sequence>
<proteinExistence type="predicted"/>
<organism evidence="1 2">
    <name type="scientific">Rattus norvegicus</name>
    <name type="common">Rat</name>
    <dbReference type="NCBI Taxonomy" id="10116"/>
    <lineage>
        <taxon>Eukaryota</taxon>
        <taxon>Metazoa</taxon>
        <taxon>Chordata</taxon>
        <taxon>Craniata</taxon>
        <taxon>Vertebrata</taxon>
        <taxon>Euteleostomi</taxon>
        <taxon>Mammalia</taxon>
        <taxon>Eutheria</taxon>
        <taxon>Euarchontoglires</taxon>
        <taxon>Glires</taxon>
        <taxon>Rodentia</taxon>
        <taxon>Myomorpha</taxon>
        <taxon>Muroidea</taxon>
        <taxon>Muridae</taxon>
        <taxon>Murinae</taxon>
        <taxon>Rattus</taxon>
    </lineage>
</organism>
<gene>
    <name evidence="1" type="primary">LOC497934</name>
    <name evidence="1" type="ORF">rCG_34274</name>
</gene>